<sequence>MYLLNKNSGLSFAYGRVNTEFSSTKFSNLKGFYMLRMNYLISTIVGVCTLISSNVYAGFILDKIQNGDSLSSLSSVVDTTFDNASVDSDKIFGWTGANLFFDNNNEGPYNFSFTYLGSESNRQTNKFFELQTPLLGGTLLSEKDAVGTKVGFDYVHQDNSVVPFGFARCTGPICSNIALNGLNDDGEPNFFFGFSGMDENSLDFSTAYLFYNDGGGNADADFDDFVLSMTVGEENAPFGVTPTSVVPEPSSLAVFGLGLLGAGVLRRRQSTKHNH</sequence>
<feature type="transmembrane region" description="Helical" evidence="1">
    <location>
        <begin position="39"/>
        <end position="61"/>
    </location>
</feature>
<name>A0ABM6Z108_9VIBR</name>
<dbReference type="NCBIfam" id="TIGR02595">
    <property type="entry name" value="PEP_CTERM"/>
    <property type="match status" value="1"/>
</dbReference>
<geneLocation type="plasmid" evidence="4">
    <name>pva1</name>
</geneLocation>
<keyword evidence="4" id="KW-1185">Reference proteome</keyword>
<protein>
    <submittedName>
        <fullName evidence="3">PEP-CTERM sorting domain-containing protein</fullName>
    </submittedName>
</protein>
<dbReference type="EMBL" id="CP032095">
    <property type="protein sequence ID" value="AXY03788.1"/>
    <property type="molecule type" value="Genomic_DNA"/>
</dbReference>
<evidence type="ECO:0000313" key="4">
    <source>
        <dbReference type="Proteomes" id="UP000262832"/>
    </source>
</evidence>
<keyword evidence="1" id="KW-0472">Membrane</keyword>
<evidence type="ECO:0000256" key="1">
    <source>
        <dbReference type="SAM" id="Phobius"/>
    </source>
</evidence>
<keyword evidence="3" id="KW-0614">Plasmid</keyword>
<proteinExistence type="predicted"/>
<keyword evidence="1" id="KW-0812">Transmembrane</keyword>
<organism evidence="3 4">
    <name type="scientific">Vibrio alfacsensis</name>
    <dbReference type="NCBI Taxonomy" id="1074311"/>
    <lineage>
        <taxon>Bacteria</taxon>
        <taxon>Pseudomonadati</taxon>
        <taxon>Pseudomonadota</taxon>
        <taxon>Gammaproteobacteria</taxon>
        <taxon>Vibrionales</taxon>
        <taxon>Vibrionaceae</taxon>
        <taxon>Vibrio</taxon>
    </lineage>
</organism>
<accession>A0ABM6Z108</accession>
<evidence type="ECO:0000259" key="2">
    <source>
        <dbReference type="Pfam" id="PF07589"/>
    </source>
</evidence>
<dbReference type="Proteomes" id="UP000262832">
    <property type="component" value="Plasmid pVa1"/>
</dbReference>
<feature type="domain" description="Ice-binding protein C-terminal" evidence="2">
    <location>
        <begin position="246"/>
        <end position="268"/>
    </location>
</feature>
<evidence type="ECO:0000313" key="3">
    <source>
        <dbReference type="EMBL" id="AXY03788.1"/>
    </source>
</evidence>
<gene>
    <name evidence="3" type="ORF">D1115_23210</name>
</gene>
<dbReference type="InterPro" id="IPR013424">
    <property type="entry name" value="Ice-binding_C"/>
</dbReference>
<dbReference type="Pfam" id="PF07589">
    <property type="entry name" value="PEP-CTERM"/>
    <property type="match status" value="1"/>
</dbReference>
<reference evidence="3 4" key="1">
    <citation type="submission" date="2018-08" db="EMBL/GenBank/DDBJ databases">
        <title>Genomic taxonomy of the Vibrionaceae family.</title>
        <authorList>
            <person name="Gomez-Gil B."/>
            <person name="Tanaka M."/>
            <person name="Sawabe T."/>
            <person name="Enciso-Ibarra K."/>
        </authorList>
    </citation>
    <scope>NUCLEOTIDE SEQUENCE [LARGE SCALE GENOMIC DNA]</scope>
    <source>
        <strain evidence="3 4">CAIM 1831</strain>
        <plasmid evidence="4">pva1</plasmid>
    </source>
</reference>
<keyword evidence="1" id="KW-1133">Transmembrane helix</keyword>